<keyword evidence="4" id="KW-1185">Reference proteome</keyword>
<reference evidence="3" key="2">
    <citation type="submission" date="2023-06" db="EMBL/GenBank/DDBJ databases">
        <authorList>
            <consortium name="Lawrence Berkeley National Laboratory"/>
            <person name="Haridas S."/>
            <person name="Hensen N."/>
            <person name="Bonometti L."/>
            <person name="Westerberg I."/>
            <person name="Brannstrom I.O."/>
            <person name="Guillou S."/>
            <person name="Cros-Aarteil S."/>
            <person name="Calhoun S."/>
            <person name="Kuo A."/>
            <person name="Mondo S."/>
            <person name="Pangilinan J."/>
            <person name="Riley R."/>
            <person name="LaButti K."/>
            <person name="Andreopoulos B."/>
            <person name="Lipzen A."/>
            <person name="Chen C."/>
            <person name="Yanf M."/>
            <person name="Daum C."/>
            <person name="Ng V."/>
            <person name="Clum A."/>
            <person name="Steindorff A."/>
            <person name="Ohm R."/>
            <person name="Martin F."/>
            <person name="Silar P."/>
            <person name="Natvig D."/>
            <person name="Lalanne C."/>
            <person name="Gautier V."/>
            <person name="Ament-velasquez S.L."/>
            <person name="Kruys A."/>
            <person name="Hutchinson M.I."/>
            <person name="Powell A.J."/>
            <person name="Barry K."/>
            <person name="Miller A.N."/>
            <person name="Grigoriev I.V."/>
            <person name="Debuchy R."/>
            <person name="Gladieux P."/>
            <person name="Thoren M.H."/>
            <person name="Johannesson H."/>
        </authorList>
    </citation>
    <scope>NUCLEOTIDE SEQUENCE</scope>
    <source>
        <strain evidence="3">CBS 232.78</strain>
    </source>
</reference>
<dbReference type="Pfam" id="PF24476">
    <property type="entry name" value="DUF7580"/>
    <property type="match status" value="1"/>
</dbReference>
<dbReference type="AlphaFoldDB" id="A0AAE0K1B1"/>
<gene>
    <name evidence="3" type="ORF">B0H63DRAFT_489708</name>
</gene>
<organism evidence="3 4">
    <name type="scientific">Podospora didyma</name>
    <dbReference type="NCBI Taxonomy" id="330526"/>
    <lineage>
        <taxon>Eukaryota</taxon>
        <taxon>Fungi</taxon>
        <taxon>Dikarya</taxon>
        <taxon>Ascomycota</taxon>
        <taxon>Pezizomycotina</taxon>
        <taxon>Sordariomycetes</taxon>
        <taxon>Sordariomycetidae</taxon>
        <taxon>Sordariales</taxon>
        <taxon>Podosporaceae</taxon>
        <taxon>Podospora</taxon>
    </lineage>
</organism>
<proteinExistence type="predicted"/>
<evidence type="ECO:0000256" key="1">
    <source>
        <dbReference type="SAM" id="MobiDB-lite"/>
    </source>
</evidence>
<accession>A0AAE0K1B1</accession>
<evidence type="ECO:0000313" key="4">
    <source>
        <dbReference type="Proteomes" id="UP001285441"/>
    </source>
</evidence>
<dbReference type="PANTHER" id="PTHR35186:SF4">
    <property type="entry name" value="PRION-INHIBITION AND PROPAGATION HELO DOMAIN-CONTAINING PROTEIN"/>
    <property type="match status" value="1"/>
</dbReference>
<name>A0AAE0K1B1_9PEZI</name>
<evidence type="ECO:0000313" key="3">
    <source>
        <dbReference type="EMBL" id="KAK3367735.1"/>
    </source>
</evidence>
<reference evidence="3" key="1">
    <citation type="journal article" date="2023" name="Mol. Phylogenet. Evol.">
        <title>Genome-scale phylogeny and comparative genomics of the fungal order Sordariales.</title>
        <authorList>
            <person name="Hensen N."/>
            <person name="Bonometti L."/>
            <person name="Westerberg I."/>
            <person name="Brannstrom I.O."/>
            <person name="Guillou S."/>
            <person name="Cros-Aarteil S."/>
            <person name="Calhoun S."/>
            <person name="Haridas S."/>
            <person name="Kuo A."/>
            <person name="Mondo S."/>
            <person name="Pangilinan J."/>
            <person name="Riley R."/>
            <person name="LaButti K."/>
            <person name="Andreopoulos B."/>
            <person name="Lipzen A."/>
            <person name="Chen C."/>
            <person name="Yan M."/>
            <person name="Daum C."/>
            <person name="Ng V."/>
            <person name="Clum A."/>
            <person name="Steindorff A."/>
            <person name="Ohm R.A."/>
            <person name="Martin F."/>
            <person name="Silar P."/>
            <person name="Natvig D.O."/>
            <person name="Lalanne C."/>
            <person name="Gautier V."/>
            <person name="Ament-Velasquez S.L."/>
            <person name="Kruys A."/>
            <person name="Hutchinson M.I."/>
            <person name="Powell A.J."/>
            <person name="Barry K."/>
            <person name="Miller A.N."/>
            <person name="Grigoriev I.V."/>
            <person name="Debuchy R."/>
            <person name="Gladieux P."/>
            <person name="Hiltunen Thoren M."/>
            <person name="Johannesson H."/>
        </authorList>
    </citation>
    <scope>NUCLEOTIDE SEQUENCE</scope>
    <source>
        <strain evidence="3">CBS 232.78</strain>
    </source>
</reference>
<feature type="region of interest" description="Disordered" evidence="1">
    <location>
        <begin position="316"/>
        <end position="339"/>
    </location>
</feature>
<protein>
    <recommendedName>
        <fullName evidence="2">DUF7580 domain-containing protein</fullName>
    </recommendedName>
</protein>
<feature type="domain" description="DUF7580" evidence="2">
    <location>
        <begin position="442"/>
        <end position="638"/>
    </location>
</feature>
<comment type="caution">
    <text evidence="3">The sequence shown here is derived from an EMBL/GenBank/DDBJ whole genome shotgun (WGS) entry which is preliminary data.</text>
</comment>
<dbReference type="Proteomes" id="UP001285441">
    <property type="component" value="Unassembled WGS sequence"/>
</dbReference>
<evidence type="ECO:0000259" key="2">
    <source>
        <dbReference type="Pfam" id="PF24476"/>
    </source>
</evidence>
<dbReference type="EMBL" id="JAULSW010000011">
    <property type="protein sequence ID" value="KAK3367735.1"/>
    <property type="molecule type" value="Genomic_DNA"/>
</dbReference>
<dbReference type="InterPro" id="IPR056002">
    <property type="entry name" value="DUF7580"/>
</dbReference>
<sequence length="644" mass="72357">MSGIEVAGIVLGAFPVAIWALEQYRDVARVMGFWYEIRLEYQRSSNELKFHRLSFLRNLKQLLLPLMPDDAQLQRLISNPGGDAWKEPKIQNALEARLQDSYSLYLEILGEMQRVMQDLNHELAMDSEAVQSKVDEEKRCRPDGAASRFRKSFDRSSRGYQVFRAKFSIGERTRTRLFAEFQTYNDRLEKLMASSDVVSQLEESRQKQHLSSNLTTTNTAMSKFWGNAEKLYRAFLGAWGCRCRDHHCAHLTLQHRSLTDQDFHLHLDSGTNHAGLGKAWKLYSVRVKTLDQTTPKPGSLRQLDNRDSEKQVSIAMSTQQHDKTPAPKAAVSMAGKAKKRVRITESSGITVTQTKTKSQTLTILMKETASSPPPLKSVIQPPTDSQCSFKAPEALPIITDLCRTLDNEYPPKSTNQAPTPLGCLTLNDSDVRFEIHPDLSKVSNHNHISLSQLFLGEAKPPLTRRQRYRLSLVLASSFVQLKDTSWLQTPWDKYGVYFPAATTGKPVLDAPFIVSRFCPEPLSEPGNEASLKVTTLSNGHDVAGIACLGIMLLELCFGRAIEKHPSRLVLPNGAVEGEQMRAALDLIAALEWLKDVNDEAGADYTDAVEWCLAGCRTKAGDGSWRKLMVERVVDPLERCYKYLG</sequence>
<dbReference type="PANTHER" id="PTHR35186">
    <property type="entry name" value="ANK_REP_REGION DOMAIN-CONTAINING PROTEIN"/>
    <property type="match status" value="1"/>
</dbReference>